<feature type="domain" description="GH26" evidence="6">
    <location>
        <begin position="73"/>
        <end position="426"/>
    </location>
</feature>
<evidence type="ECO:0000259" key="6">
    <source>
        <dbReference type="PROSITE" id="PS51764"/>
    </source>
</evidence>
<organism evidence="7 8">
    <name type="scientific">Batrachochytrium dendrobatidis (strain JEL423)</name>
    <dbReference type="NCBI Taxonomy" id="403673"/>
    <lineage>
        <taxon>Eukaryota</taxon>
        <taxon>Fungi</taxon>
        <taxon>Fungi incertae sedis</taxon>
        <taxon>Chytridiomycota</taxon>
        <taxon>Chytridiomycota incertae sedis</taxon>
        <taxon>Chytridiomycetes</taxon>
        <taxon>Rhizophydiales</taxon>
        <taxon>Rhizophydiales incertae sedis</taxon>
        <taxon>Batrachochytrium</taxon>
    </lineage>
</organism>
<dbReference type="Gene3D" id="3.20.20.80">
    <property type="entry name" value="Glycosidases"/>
    <property type="match status" value="1"/>
</dbReference>
<dbReference type="PROSITE" id="PS51764">
    <property type="entry name" value="GH26"/>
    <property type="match status" value="1"/>
</dbReference>
<comment type="similarity">
    <text evidence="1 4">Belongs to the glycosyl hydrolase 26 family.</text>
</comment>
<evidence type="ECO:0000256" key="3">
    <source>
        <dbReference type="ARBA" id="ARBA00023295"/>
    </source>
</evidence>
<keyword evidence="2 4" id="KW-0378">Hydrolase</keyword>
<dbReference type="InterPro" id="IPR022790">
    <property type="entry name" value="GH26_dom"/>
</dbReference>
<protein>
    <recommendedName>
        <fullName evidence="6">GH26 domain-containing protein</fullName>
    </recommendedName>
</protein>
<dbReference type="eggNOG" id="ENOG502RZD6">
    <property type="taxonomic scope" value="Eukaryota"/>
</dbReference>
<reference evidence="7 8" key="1">
    <citation type="submission" date="2006-10" db="EMBL/GenBank/DDBJ databases">
        <title>The Genome Sequence of Batrachochytrium dendrobatidis JEL423.</title>
        <authorList>
            <consortium name="The Broad Institute Genome Sequencing Platform"/>
            <person name="Birren B."/>
            <person name="Lander E."/>
            <person name="Galagan J."/>
            <person name="Cuomo C."/>
            <person name="Devon K."/>
            <person name="Jaffe D."/>
            <person name="Butler J."/>
            <person name="Alvarez P."/>
            <person name="Gnerre S."/>
            <person name="Grabherr M."/>
            <person name="Kleber M."/>
            <person name="Mauceli E."/>
            <person name="Brockman W."/>
            <person name="Young S."/>
            <person name="LaButti K."/>
            <person name="Sykes S."/>
            <person name="DeCaprio D."/>
            <person name="Crawford M."/>
            <person name="Koehrsen M."/>
            <person name="Engels R."/>
            <person name="Montgomery P."/>
            <person name="Pearson M."/>
            <person name="Howarth C."/>
            <person name="Larson L."/>
            <person name="White J."/>
            <person name="O'Leary S."/>
            <person name="Kodira C."/>
            <person name="Zeng Q."/>
            <person name="Yandava C."/>
            <person name="Alvarado L."/>
            <person name="Longcore J."/>
            <person name="James T."/>
        </authorList>
    </citation>
    <scope>NUCLEOTIDE SEQUENCE [LARGE SCALE GENOMIC DNA]</scope>
    <source>
        <strain evidence="7 8">JEL423</strain>
    </source>
</reference>
<proteinExistence type="inferred from homology"/>
<reference evidence="7 8" key="2">
    <citation type="submission" date="2016-05" db="EMBL/GenBank/DDBJ databases">
        <title>Lineage-specific infection strategies underlie the spectrum of fungal disease in amphibians.</title>
        <authorList>
            <person name="Cuomo C.A."/>
            <person name="Farrer R.A."/>
            <person name="James T."/>
            <person name="Longcore J."/>
            <person name="Birren B."/>
        </authorList>
    </citation>
    <scope>NUCLEOTIDE SEQUENCE [LARGE SCALE GENOMIC DNA]</scope>
    <source>
        <strain evidence="7 8">JEL423</strain>
    </source>
</reference>
<keyword evidence="3 4" id="KW-0326">Glycosidase</keyword>
<dbReference type="GO" id="GO:0016985">
    <property type="term" value="F:mannan endo-1,4-beta-mannosidase activity"/>
    <property type="evidence" value="ECO:0007669"/>
    <property type="project" value="InterPro"/>
</dbReference>
<keyword evidence="5" id="KW-1133">Transmembrane helix</keyword>
<dbReference type="Pfam" id="PF02156">
    <property type="entry name" value="Glyco_hydro_26"/>
    <property type="match status" value="1"/>
</dbReference>
<feature type="active site" description="Nucleophile" evidence="4">
    <location>
        <position position="349"/>
    </location>
</feature>
<evidence type="ECO:0000256" key="1">
    <source>
        <dbReference type="ARBA" id="ARBA00007754"/>
    </source>
</evidence>
<dbReference type="VEuPathDB" id="FungiDB:BDEG_21524"/>
<evidence type="ECO:0000313" key="7">
    <source>
        <dbReference type="EMBL" id="OAJ37511.1"/>
    </source>
</evidence>
<feature type="active site" description="Proton donor" evidence="4">
    <location>
        <position position="193"/>
    </location>
</feature>
<evidence type="ECO:0000313" key="8">
    <source>
        <dbReference type="Proteomes" id="UP000077115"/>
    </source>
</evidence>
<dbReference type="InterPro" id="IPR017853">
    <property type="entry name" value="GH"/>
</dbReference>
<dbReference type="GO" id="GO:0006080">
    <property type="term" value="P:substituted mannan metabolic process"/>
    <property type="evidence" value="ECO:0007669"/>
    <property type="project" value="InterPro"/>
</dbReference>
<dbReference type="PANTHER" id="PTHR40079:SF4">
    <property type="entry name" value="GH26 DOMAIN-CONTAINING PROTEIN-RELATED"/>
    <property type="match status" value="1"/>
</dbReference>
<accession>A0A177WDQ2</accession>
<dbReference type="EMBL" id="DS022300">
    <property type="protein sequence ID" value="OAJ37511.1"/>
    <property type="molecule type" value="Genomic_DNA"/>
</dbReference>
<keyword evidence="5" id="KW-0472">Membrane</keyword>
<dbReference type="InterPro" id="IPR000805">
    <property type="entry name" value="Glyco_hydro_26"/>
</dbReference>
<evidence type="ECO:0000256" key="2">
    <source>
        <dbReference type="ARBA" id="ARBA00022801"/>
    </source>
</evidence>
<dbReference type="SUPFAM" id="SSF51445">
    <property type="entry name" value="(Trans)glycosidases"/>
    <property type="match status" value="1"/>
</dbReference>
<dbReference type="Proteomes" id="UP000077115">
    <property type="component" value="Unassembled WGS sequence"/>
</dbReference>
<dbReference type="OrthoDB" id="428177at2759"/>
<evidence type="ECO:0000256" key="5">
    <source>
        <dbReference type="SAM" id="Phobius"/>
    </source>
</evidence>
<dbReference type="STRING" id="403673.A0A177WDQ2"/>
<feature type="transmembrane region" description="Helical" evidence="5">
    <location>
        <begin position="12"/>
        <end position="39"/>
    </location>
</feature>
<dbReference type="PANTHER" id="PTHR40079">
    <property type="entry name" value="MANNAN ENDO-1,4-BETA-MANNOSIDASE E-RELATED"/>
    <property type="match status" value="1"/>
</dbReference>
<evidence type="ECO:0000256" key="4">
    <source>
        <dbReference type="PROSITE-ProRule" id="PRU01100"/>
    </source>
</evidence>
<name>A0A177WDQ2_BATDL</name>
<gene>
    <name evidence="7" type="ORF">BDEG_21524</name>
</gene>
<keyword evidence="5" id="KW-0812">Transmembrane</keyword>
<sequence>MGKDGAFRNRVVGCFFWLKVCFAAAISCAGLAFMSYTIYMMHYNFTHVSEGGIGGGAGSGMVSSPVYISPKNPECTRQDDNAIRLNPPNGRMMFGVALDWSIDTPTQYVARTGIRPAVTNVFLTMTPSAATPLDFNMLTWHIQQVALTGSMLELSIMPSTLAIPDDVYTTVATKLLEYNSKYGVPILLRFGHEMNGNWMVYGYQPVQYIQAFRKMAAAVRAQTNLTAMMWAPNIGLAYPFAGTLAVSLPTNQSDPANFKALDSNNDGVINGQDDPYGPFYPGDDVVDWVGISLYWYEGAGVNVAAQPGYIVASLTGAITGASSVGLNLTARNFYDRFSQSKNKPMALPESGMPWAPNLPPSAGMTELLAKQSWWTQIFSPTIYAQFPLLKLVVNFEELKSDQGVGADLTTLRDWRYSNQTAISTSFTNYLKTQGNEIAFAGSIKLKCNGELNLI</sequence>
<dbReference type="AlphaFoldDB" id="A0A177WDQ2"/>